<dbReference type="STRING" id="936155.HFELIS_03660"/>
<dbReference type="Proteomes" id="UP000007934">
    <property type="component" value="Chromosome"/>
</dbReference>
<evidence type="ECO:0000256" key="5">
    <source>
        <dbReference type="ARBA" id="ARBA00023136"/>
    </source>
</evidence>
<keyword evidence="11" id="KW-1185">Reference proteome</keyword>
<keyword evidence="5 8" id="KW-0472">Membrane</keyword>
<organism evidence="10 11">
    <name type="scientific">Helicobacter felis (strain ATCC 49179 / CCUG 28539 / NCTC 12436 / CS1)</name>
    <dbReference type="NCBI Taxonomy" id="936155"/>
    <lineage>
        <taxon>Bacteria</taxon>
        <taxon>Pseudomonadati</taxon>
        <taxon>Campylobacterota</taxon>
        <taxon>Epsilonproteobacteria</taxon>
        <taxon>Campylobacterales</taxon>
        <taxon>Helicobacteraceae</taxon>
        <taxon>Helicobacter</taxon>
    </lineage>
</organism>
<evidence type="ECO:0000256" key="4">
    <source>
        <dbReference type="ARBA" id="ARBA00022989"/>
    </source>
</evidence>
<reference evidence="10 11" key="1">
    <citation type="journal article" date="2011" name="Genome Biol. Evol.">
        <title>Comparative whole genome sequence analysis of the carcinogenic bacterial model pathogen Helicobacter felis.</title>
        <authorList>
            <person name="Arnold I.C."/>
            <person name="Zigova Z."/>
            <person name="Holden M."/>
            <person name="Lawley T.D."/>
            <person name="Rad R."/>
            <person name="Dougan G."/>
            <person name="Falkow S."/>
            <person name="Bentley S.D."/>
            <person name="Muller A."/>
        </authorList>
    </citation>
    <scope>NUCLEOTIDE SEQUENCE [LARGE SCALE GENOMIC DNA]</scope>
    <source>
        <strain evidence="11">ATCC 49179 / CCUG 28539 / NCTC 12436 / CS1</strain>
    </source>
</reference>
<dbReference type="KEGG" id="hfe:HFELIS_03660"/>
<evidence type="ECO:0000313" key="11">
    <source>
        <dbReference type="Proteomes" id="UP000007934"/>
    </source>
</evidence>
<feature type="domain" description="PpiC" evidence="9">
    <location>
        <begin position="240"/>
        <end position="353"/>
    </location>
</feature>
<dbReference type="eggNOG" id="COG0760">
    <property type="taxonomic scope" value="Bacteria"/>
</dbReference>
<dbReference type="SUPFAM" id="SSF109998">
    <property type="entry name" value="Triger factor/SurA peptide-binding domain-like"/>
    <property type="match status" value="1"/>
</dbReference>
<dbReference type="PANTHER" id="PTHR47529">
    <property type="entry name" value="PEPTIDYL-PROLYL CIS-TRANS ISOMERASE D"/>
    <property type="match status" value="1"/>
</dbReference>
<dbReference type="GO" id="GO:0003755">
    <property type="term" value="F:peptidyl-prolyl cis-trans isomerase activity"/>
    <property type="evidence" value="ECO:0007669"/>
    <property type="project" value="InterPro"/>
</dbReference>
<gene>
    <name evidence="10" type="ordered locus">Hfelis_03660</name>
</gene>
<dbReference type="InterPro" id="IPR000297">
    <property type="entry name" value="PPIase_PpiC"/>
</dbReference>
<keyword evidence="6" id="KW-0143">Chaperone</keyword>
<dbReference type="Gene3D" id="1.10.4030.10">
    <property type="entry name" value="Porin chaperone SurA, peptide-binding domain"/>
    <property type="match status" value="1"/>
</dbReference>
<dbReference type="AlphaFoldDB" id="E7A914"/>
<evidence type="ECO:0000259" key="9">
    <source>
        <dbReference type="Pfam" id="PF13145"/>
    </source>
</evidence>
<evidence type="ECO:0000313" key="10">
    <source>
        <dbReference type="EMBL" id="CBY82450.1"/>
    </source>
</evidence>
<dbReference type="InterPro" id="IPR027304">
    <property type="entry name" value="Trigger_fact/SurA_dom_sf"/>
</dbReference>
<sequence>MQKHKKYLVVTIWISTIAFIAAGMIGWGQYSFSMASGSVAKVGRVLITSEELEMERKRLVDAYSQSIPNFKDLDEKQIAAMGLEKTALRMLINQAYLKNLALDLGLGVSDAEIATEIQKSALFQKDGHFDVDLYKKVLQDNHYRPALFEENVKNALILQKVSGLFPSATTPLEKEAFTYPLKIQDRISIKILEASHAPIQLEESALKAYYDQHKNTYKKPTRYTLQTLWIKPKTATLDQSILRKYYQDRKSNYTDAQGKLETFEKAKDRVIHDYNQAQAKENALKQYLALKRGNLNPKKESFTDLPYGTDIDTKIIAMQPGEVLKPLEYKEGYLVVKLVEKSSGLLKSFQEAKSEIMATLQAEAQQKWLKQEAQKQVKNFQGNDIGVLSPEFYGTIQGLDVKDSRSLVDHIFKHPSKEGFVVFKDKAVLYKVSQQDFQHKLGNESYLTEMATNLKAQDFDRVLVAMLKNKYPITIYVKSLQE</sequence>
<comment type="similarity">
    <text evidence="7">Belongs to the PpiD chaperone family.</text>
</comment>
<dbReference type="Pfam" id="PF13624">
    <property type="entry name" value="SurA_N_3"/>
    <property type="match status" value="1"/>
</dbReference>
<proteinExistence type="inferred from homology"/>
<comment type="subcellular location">
    <subcellularLocation>
        <location evidence="1">Cell membrane</location>
        <topology evidence="1">Single-pass type II membrane protein</topology>
    </subcellularLocation>
</comment>
<evidence type="ECO:0000256" key="2">
    <source>
        <dbReference type="ARBA" id="ARBA00022475"/>
    </source>
</evidence>
<dbReference type="PANTHER" id="PTHR47529:SF1">
    <property type="entry name" value="PERIPLASMIC CHAPERONE PPID"/>
    <property type="match status" value="1"/>
</dbReference>
<keyword evidence="2" id="KW-1003">Cell membrane</keyword>
<feature type="transmembrane region" description="Helical" evidence="8">
    <location>
        <begin position="7"/>
        <end position="28"/>
    </location>
</feature>
<evidence type="ECO:0000256" key="6">
    <source>
        <dbReference type="ARBA" id="ARBA00023186"/>
    </source>
</evidence>
<evidence type="ECO:0000256" key="7">
    <source>
        <dbReference type="ARBA" id="ARBA00038408"/>
    </source>
</evidence>
<dbReference type="InterPro" id="IPR052029">
    <property type="entry name" value="PpiD_chaperone"/>
</dbReference>
<evidence type="ECO:0000256" key="3">
    <source>
        <dbReference type="ARBA" id="ARBA00022692"/>
    </source>
</evidence>
<dbReference type="HOGENOM" id="CLU_552854_0_0_7"/>
<dbReference type="Pfam" id="PF13145">
    <property type="entry name" value="Rotamase_2"/>
    <property type="match status" value="1"/>
</dbReference>
<name>E7A914_HELFC</name>
<keyword evidence="3 8" id="KW-0812">Transmembrane</keyword>
<evidence type="ECO:0000256" key="1">
    <source>
        <dbReference type="ARBA" id="ARBA00004401"/>
    </source>
</evidence>
<protein>
    <submittedName>
        <fullName evidence="10">Peptidyl-prolyl cis-trans isomerase D</fullName>
    </submittedName>
</protein>
<keyword evidence="4 8" id="KW-1133">Transmembrane helix</keyword>
<dbReference type="EMBL" id="FQ670179">
    <property type="protein sequence ID" value="CBY82450.1"/>
    <property type="molecule type" value="Genomic_DNA"/>
</dbReference>
<keyword evidence="10" id="KW-0413">Isomerase</keyword>
<evidence type="ECO:0000256" key="8">
    <source>
        <dbReference type="SAM" id="Phobius"/>
    </source>
</evidence>
<dbReference type="GO" id="GO:0005886">
    <property type="term" value="C:plasma membrane"/>
    <property type="evidence" value="ECO:0007669"/>
    <property type="project" value="UniProtKB-SubCell"/>
</dbReference>
<accession>E7A914</accession>